<sequence>MKIQKIIPVYGFVCPSITFPPHLHFGIIQRTIIITIITTVTSNNSFKKERCFVQGFESVALHMVFLQRS</sequence>
<gene>
    <name evidence="1" type="ORF">L6452_22688</name>
</gene>
<accession>A0ACB9AZM5</accession>
<keyword evidence="2" id="KW-1185">Reference proteome</keyword>
<name>A0ACB9AZM5_ARCLA</name>
<proteinExistence type="predicted"/>
<reference evidence="1 2" key="2">
    <citation type="journal article" date="2022" name="Mol. Ecol. Resour.">
        <title>The genomes of chicory, endive, great burdock and yacon provide insights into Asteraceae paleo-polyploidization history and plant inulin production.</title>
        <authorList>
            <person name="Fan W."/>
            <person name="Wang S."/>
            <person name="Wang H."/>
            <person name="Wang A."/>
            <person name="Jiang F."/>
            <person name="Liu H."/>
            <person name="Zhao H."/>
            <person name="Xu D."/>
            <person name="Zhang Y."/>
        </authorList>
    </citation>
    <scope>NUCLEOTIDE SEQUENCE [LARGE SCALE GENOMIC DNA]</scope>
    <source>
        <strain evidence="2">cv. Niubang</strain>
    </source>
</reference>
<protein>
    <submittedName>
        <fullName evidence="1">Uncharacterized protein</fullName>
    </submittedName>
</protein>
<dbReference type="EMBL" id="CM042053">
    <property type="protein sequence ID" value="KAI3715702.1"/>
    <property type="molecule type" value="Genomic_DNA"/>
</dbReference>
<organism evidence="1 2">
    <name type="scientific">Arctium lappa</name>
    <name type="common">Greater burdock</name>
    <name type="synonym">Lappa major</name>
    <dbReference type="NCBI Taxonomy" id="4217"/>
    <lineage>
        <taxon>Eukaryota</taxon>
        <taxon>Viridiplantae</taxon>
        <taxon>Streptophyta</taxon>
        <taxon>Embryophyta</taxon>
        <taxon>Tracheophyta</taxon>
        <taxon>Spermatophyta</taxon>
        <taxon>Magnoliopsida</taxon>
        <taxon>eudicotyledons</taxon>
        <taxon>Gunneridae</taxon>
        <taxon>Pentapetalae</taxon>
        <taxon>asterids</taxon>
        <taxon>campanulids</taxon>
        <taxon>Asterales</taxon>
        <taxon>Asteraceae</taxon>
        <taxon>Carduoideae</taxon>
        <taxon>Cardueae</taxon>
        <taxon>Arctiinae</taxon>
        <taxon>Arctium</taxon>
    </lineage>
</organism>
<comment type="caution">
    <text evidence="1">The sequence shown here is derived from an EMBL/GenBank/DDBJ whole genome shotgun (WGS) entry which is preliminary data.</text>
</comment>
<reference evidence="2" key="1">
    <citation type="journal article" date="2022" name="Mol. Ecol. Resour.">
        <title>The genomes of chicory, endive, great burdock and yacon provide insights into Asteraceae palaeo-polyploidization history and plant inulin production.</title>
        <authorList>
            <person name="Fan W."/>
            <person name="Wang S."/>
            <person name="Wang H."/>
            <person name="Wang A."/>
            <person name="Jiang F."/>
            <person name="Liu H."/>
            <person name="Zhao H."/>
            <person name="Xu D."/>
            <person name="Zhang Y."/>
        </authorList>
    </citation>
    <scope>NUCLEOTIDE SEQUENCE [LARGE SCALE GENOMIC DNA]</scope>
    <source>
        <strain evidence="2">cv. Niubang</strain>
    </source>
</reference>
<evidence type="ECO:0000313" key="1">
    <source>
        <dbReference type="EMBL" id="KAI3715702.1"/>
    </source>
</evidence>
<dbReference type="Proteomes" id="UP001055879">
    <property type="component" value="Linkage Group LG07"/>
</dbReference>
<evidence type="ECO:0000313" key="2">
    <source>
        <dbReference type="Proteomes" id="UP001055879"/>
    </source>
</evidence>